<dbReference type="PROSITE" id="PS50157">
    <property type="entry name" value="ZINC_FINGER_C2H2_2"/>
    <property type="match status" value="2"/>
</dbReference>
<keyword evidence="7" id="KW-0539">Nucleus</keyword>
<feature type="compositionally biased region" description="Basic and acidic residues" evidence="9">
    <location>
        <begin position="743"/>
        <end position="753"/>
    </location>
</feature>
<evidence type="ECO:0000256" key="5">
    <source>
        <dbReference type="ARBA" id="ARBA00022833"/>
    </source>
</evidence>
<name>A0AAW2GRC1_9HYME</name>
<comment type="subcellular location">
    <subcellularLocation>
        <location evidence="1">Nucleus</location>
    </subcellularLocation>
</comment>
<keyword evidence="12" id="KW-1185">Reference proteome</keyword>
<evidence type="ECO:0000313" key="11">
    <source>
        <dbReference type="EMBL" id="KAL0129836.1"/>
    </source>
</evidence>
<dbReference type="InterPro" id="IPR013087">
    <property type="entry name" value="Znf_C2H2_type"/>
</dbReference>
<evidence type="ECO:0000256" key="7">
    <source>
        <dbReference type="ARBA" id="ARBA00023242"/>
    </source>
</evidence>
<keyword evidence="2" id="KW-0479">Metal-binding</keyword>
<protein>
    <recommendedName>
        <fullName evidence="10">C2H2-type domain-containing protein</fullName>
    </recommendedName>
</protein>
<evidence type="ECO:0000256" key="4">
    <source>
        <dbReference type="ARBA" id="ARBA00022771"/>
    </source>
</evidence>
<feature type="region of interest" description="Disordered" evidence="9">
    <location>
        <begin position="738"/>
        <end position="771"/>
    </location>
</feature>
<evidence type="ECO:0000313" key="12">
    <source>
        <dbReference type="Proteomes" id="UP001430953"/>
    </source>
</evidence>
<keyword evidence="5" id="KW-0862">Zinc</keyword>
<organism evidence="11 12">
    <name type="scientific">Cardiocondyla obscurior</name>
    <dbReference type="NCBI Taxonomy" id="286306"/>
    <lineage>
        <taxon>Eukaryota</taxon>
        <taxon>Metazoa</taxon>
        <taxon>Ecdysozoa</taxon>
        <taxon>Arthropoda</taxon>
        <taxon>Hexapoda</taxon>
        <taxon>Insecta</taxon>
        <taxon>Pterygota</taxon>
        <taxon>Neoptera</taxon>
        <taxon>Endopterygota</taxon>
        <taxon>Hymenoptera</taxon>
        <taxon>Apocrita</taxon>
        <taxon>Aculeata</taxon>
        <taxon>Formicoidea</taxon>
        <taxon>Formicidae</taxon>
        <taxon>Myrmicinae</taxon>
        <taxon>Cardiocondyla</taxon>
    </lineage>
</organism>
<dbReference type="SUPFAM" id="SSF57667">
    <property type="entry name" value="beta-beta-alpha zinc fingers"/>
    <property type="match status" value="2"/>
</dbReference>
<keyword evidence="4 8" id="KW-0863">Zinc-finger</keyword>
<dbReference type="GO" id="GO:0010468">
    <property type="term" value="P:regulation of gene expression"/>
    <property type="evidence" value="ECO:0007669"/>
    <property type="project" value="TreeGrafter"/>
</dbReference>
<evidence type="ECO:0000256" key="2">
    <source>
        <dbReference type="ARBA" id="ARBA00022723"/>
    </source>
</evidence>
<dbReference type="EMBL" id="JADYXP020000002">
    <property type="protein sequence ID" value="KAL0129836.1"/>
    <property type="molecule type" value="Genomic_DNA"/>
</dbReference>
<dbReference type="PANTHER" id="PTHR16515">
    <property type="entry name" value="PR DOMAIN ZINC FINGER PROTEIN"/>
    <property type="match status" value="1"/>
</dbReference>
<comment type="caution">
    <text evidence="11">The sequence shown here is derived from an EMBL/GenBank/DDBJ whole genome shotgun (WGS) entry which is preliminary data.</text>
</comment>
<feature type="domain" description="C2H2-type" evidence="10">
    <location>
        <begin position="642"/>
        <end position="670"/>
    </location>
</feature>
<dbReference type="InterPro" id="IPR036236">
    <property type="entry name" value="Znf_C2H2_sf"/>
</dbReference>
<dbReference type="GO" id="GO:0008270">
    <property type="term" value="F:zinc ion binding"/>
    <property type="evidence" value="ECO:0007669"/>
    <property type="project" value="UniProtKB-KW"/>
</dbReference>
<dbReference type="GO" id="GO:0003677">
    <property type="term" value="F:DNA binding"/>
    <property type="evidence" value="ECO:0007669"/>
    <property type="project" value="UniProtKB-KW"/>
</dbReference>
<evidence type="ECO:0000256" key="1">
    <source>
        <dbReference type="ARBA" id="ARBA00004123"/>
    </source>
</evidence>
<keyword evidence="6" id="KW-0238">DNA-binding</keyword>
<proteinExistence type="predicted"/>
<feature type="domain" description="C2H2-type" evidence="10">
    <location>
        <begin position="614"/>
        <end position="641"/>
    </location>
</feature>
<evidence type="ECO:0000256" key="3">
    <source>
        <dbReference type="ARBA" id="ARBA00022737"/>
    </source>
</evidence>
<dbReference type="Gene3D" id="3.30.160.60">
    <property type="entry name" value="Classic Zinc Finger"/>
    <property type="match status" value="1"/>
</dbReference>
<dbReference type="Proteomes" id="UP001430953">
    <property type="component" value="Unassembled WGS sequence"/>
</dbReference>
<sequence>MVKMAYASLSQLSSTGTMSTTGTCPNDEIKPTLSEVLQSDSVKRLFSRSNLIIKTIALKQSTESNKVTSWCKKNGVNITPNTRPSDLPIVSTKTIDEEKEEAIFLPSKVKHKKSEIALIPIEKKSCGHYEQCENIVCDVILQQFVDEDGISPILSSNIDEDEINAPVGKHCENKNCDTLSIDHDRCRRGLIKLYRCDKSLICDICGIAFKEHISRIYHSNCERKNEYIHNNVDRMQLQKKRMRMRELQILEIAKMKKHNYSDPAKAIEILRKNEELIIIPQTVSSQQPIVTATSVSSTQPTNLNPINVQDIKINSQITKVTNIFGSVPFTVSSQSTVISTNTCSESKIKSVNQIRFSNLNQDFQLKSTSIPTTALVQAQTQVSTTSTSVSAPVPVLTPVSSSVPTLTLALAPAPTPIPAPVPTLSLTLAPAPTATSASTSTTISVSTSVPTLTLTLPPTSALASVTTSTSAPTSVTTSTPTVSSHKQYIRLAIAPQSANVQSIPVNNWIISPSHILATSLQPKGFLTPIRVIPITNLTNSPPILPRTQQDIPKFCIVPGNLIKPIITPKPSSIQPANPVVDTTSVQVNTSNLWTDKPMLTKRKTPKVIKTKKNFFCNYCSKNITTDWYFKMHIAKHKGEKLFFCTFCDESFSNNYDMRKHVTNQHTDQKELVCDKCNYTCMSLTSFKNHVQTHAVCGLNKADVQSKKRRKLEASEDKVNHKLIHNTYKRKIKKIKCKDTSNSQKERVEKHNSKESLMVNIGKNTKNKKKKFNNVKKRFVSVKKIVEPENFNQDSTITSR</sequence>
<accession>A0AAW2GRC1</accession>
<evidence type="ECO:0000256" key="9">
    <source>
        <dbReference type="SAM" id="MobiDB-lite"/>
    </source>
</evidence>
<dbReference type="GO" id="GO:0005634">
    <property type="term" value="C:nucleus"/>
    <property type="evidence" value="ECO:0007669"/>
    <property type="project" value="UniProtKB-SubCell"/>
</dbReference>
<keyword evidence="3" id="KW-0677">Repeat</keyword>
<dbReference type="PANTHER" id="PTHR16515:SF49">
    <property type="entry name" value="GASTRULA ZINC FINGER PROTEIN XLCGF49.1-LIKE-RELATED"/>
    <property type="match status" value="1"/>
</dbReference>
<reference evidence="11 12" key="1">
    <citation type="submission" date="2023-03" db="EMBL/GenBank/DDBJ databases">
        <title>High recombination rates correlate with genetic variation in Cardiocondyla obscurior ants.</title>
        <authorList>
            <person name="Errbii M."/>
        </authorList>
    </citation>
    <scope>NUCLEOTIDE SEQUENCE [LARGE SCALE GENOMIC DNA]</scope>
    <source>
        <strain evidence="11">Alpha-2009</strain>
        <tissue evidence="11">Whole body</tissue>
    </source>
</reference>
<gene>
    <name evidence="11" type="ORF">PUN28_001826</name>
</gene>
<evidence type="ECO:0000256" key="8">
    <source>
        <dbReference type="PROSITE-ProRule" id="PRU00042"/>
    </source>
</evidence>
<dbReference type="InterPro" id="IPR050331">
    <property type="entry name" value="Zinc_finger"/>
</dbReference>
<evidence type="ECO:0000259" key="10">
    <source>
        <dbReference type="PROSITE" id="PS50157"/>
    </source>
</evidence>
<dbReference type="AlphaFoldDB" id="A0AAW2GRC1"/>
<dbReference type="PROSITE" id="PS00028">
    <property type="entry name" value="ZINC_FINGER_C2H2_1"/>
    <property type="match status" value="3"/>
</dbReference>
<dbReference type="SMART" id="SM00355">
    <property type="entry name" value="ZnF_C2H2"/>
    <property type="match status" value="4"/>
</dbReference>
<evidence type="ECO:0000256" key="6">
    <source>
        <dbReference type="ARBA" id="ARBA00023125"/>
    </source>
</evidence>